<dbReference type="PANTHER" id="PTHR23360">
    <property type="entry name" value="G-PROTEIN COUPLED RECEPTORS FAMILY 1 PROFILE DOMAIN-CONTAINING PROTEIN-RELATED"/>
    <property type="match status" value="1"/>
</dbReference>
<evidence type="ECO:0000259" key="7">
    <source>
        <dbReference type="PROSITE" id="PS50262"/>
    </source>
</evidence>
<evidence type="ECO:0000256" key="3">
    <source>
        <dbReference type="ARBA" id="ARBA00022989"/>
    </source>
</evidence>
<evidence type="ECO:0000313" key="8">
    <source>
        <dbReference type="EMBL" id="KAK0412705.1"/>
    </source>
</evidence>
<keyword evidence="9" id="KW-1185">Reference proteome</keyword>
<dbReference type="Proteomes" id="UP001175271">
    <property type="component" value="Unassembled WGS sequence"/>
</dbReference>
<protein>
    <recommendedName>
        <fullName evidence="7">G-protein coupled receptors family 1 profile domain-containing protein</fullName>
    </recommendedName>
</protein>
<dbReference type="InterPro" id="IPR047130">
    <property type="entry name" value="7TM_GPCR_Srsx_nematod"/>
</dbReference>
<dbReference type="PROSITE" id="PS00237">
    <property type="entry name" value="G_PROTEIN_RECEP_F1_1"/>
    <property type="match status" value="1"/>
</dbReference>
<evidence type="ECO:0000256" key="1">
    <source>
        <dbReference type="ARBA" id="ARBA00004370"/>
    </source>
</evidence>
<comment type="similarity">
    <text evidence="5">Belongs to the G-protein coupled receptor 1 family.</text>
</comment>
<feature type="transmembrane region" description="Helical" evidence="6">
    <location>
        <begin position="161"/>
        <end position="185"/>
    </location>
</feature>
<comment type="subcellular location">
    <subcellularLocation>
        <location evidence="1">Membrane</location>
    </subcellularLocation>
</comment>
<dbReference type="AlphaFoldDB" id="A0AA39HV66"/>
<dbReference type="SMART" id="SM01381">
    <property type="entry name" value="7TM_GPCR_Srsx"/>
    <property type="match status" value="1"/>
</dbReference>
<keyword evidence="5" id="KW-0807">Transducer</keyword>
<feature type="transmembrane region" description="Helical" evidence="6">
    <location>
        <begin position="82"/>
        <end position="110"/>
    </location>
</feature>
<keyword evidence="4 6" id="KW-0472">Membrane</keyword>
<dbReference type="Pfam" id="PF10320">
    <property type="entry name" value="7TM_GPCR_Srsx"/>
    <property type="match status" value="2"/>
</dbReference>
<evidence type="ECO:0000256" key="5">
    <source>
        <dbReference type="RuleBase" id="RU000688"/>
    </source>
</evidence>
<name>A0AA39HV66_9BILA</name>
<dbReference type="PRINTS" id="PR00237">
    <property type="entry name" value="GPCRRHODOPSN"/>
</dbReference>
<dbReference type="InterPro" id="IPR017452">
    <property type="entry name" value="GPCR_Rhodpsn_7TM"/>
</dbReference>
<dbReference type="InterPro" id="IPR019424">
    <property type="entry name" value="7TM_GPCR_Srsx"/>
</dbReference>
<keyword evidence="5" id="KW-0675">Receptor</keyword>
<organism evidence="8 9">
    <name type="scientific">Steinernema hermaphroditum</name>
    <dbReference type="NCBI Taxonomy" id="289476"/>
    <lineage>
        <taxon>Eukaryota</taxon>
        <taxon>Metazoa</taxon>
        <taxon>Ecdysozoa</taxon>
        <taxon>Nematoda</taxon>
        <taxon>Chromadorea</taxon>
        <taxon>Rhabditida</taxon>
        <taxon>Tylenchina</taxon>
        <taxon>Panagrolaimomorpha</taxon>
        <taxon>Strongyloidoidea</taxon>
        <taxon>Steinernematidae</taxon>
        <taxon>Steinernema</taxon>
    </lineage>
</organism>
<dbReference type="InterPro" id="IPR000276">
    <property type="entry name" value="GPCR_Rhodpsn"/>
</dbReference>
<dbReference type="PROSITE" id="PS50262">
    <property type="entry name" value="G_PROTEIN_RECEP_F1_2"/>
    <property type="match status" value="1"/>
</dbReference>
<comment type="caution">
    <text evidence="8">The sequence shown here is derived from an EMBL/GenBank/DDBJ whole genome shotgun (WGS) entry which is preliminary data.</text>
</comment>
<dbReference type="SUPFAM" id="SSF81321">
    <property type="entry name" value="Family A G protein-coupled receptor-like"/>
    <property type="match status" value="1"/>
</dbReference>
<feature type="transmembrane region" description="Helical" evidence="6">
    <location>
        <begin position="117"/>
        <end position="141"/>
    </location>
</feature>
<dbReference type="Gene3D" id="1.20.1070.10">
    <property type="entry name" value="Rhodopsin 7-helix transmembrane proteins"/>
    <property type="match status" value="1"/>
</dbReference>
<proteinExistence type="inferred from homology"/>
<reference evidence="8" key="1">
    <citation type="submission" date="2023-06" db="EMBL/GenBank/DDBJ databases">
        <title>Genomic analysis of the entomopathogenic nematode Steinernema hermaphroditum.</title>
        <authorList>
            <person name="Schwarz E.M."/>
            <person name="Heppert J.K."/>
            <person name="Baniya A."/>
            <person name="Schwartz H.T."/>
            <person name="Tan C.-H."/>
            <person name="Antoshechkin I."/>
            <person name="Sternberg P.W."/>
            <person name="Goodrich-Blair H."/>
            <person name="Dillman A.R."/>
        </authorList>
    </citation>
    <scope>NUCLEOTIDE SEQUENCE</scope>
    <source>
        <strain evidence="8">PS9179</strain>
        <tissue evidence="8">Whole animal</tissue>
    </source>
</reference>
<evidence type="ECO:0000256" key="2">
    <source>
        <dbReference type="ARBA" id="ARBA00022692"/>
    </source>
</evidence>
<dbReference type="CDD" id="cd00637">
    <property type="entry name" value="7tm_classA_rhodopsin-like"/>
    <property type="match status" value="1"/>
</dbReference>
<evidence type="ECO:0000256" key="4">
    <source>
        <dbReference type="ARBA" id="ARBA00023136"/>
    </source>
</evidence>
<accession>A0AA39HV66</accession>
<keyword evidence="3 6" id="KW-1133">Transmembrane helix</keyword>
<feature type="transmembrane region" description="Helical" evidence="6">
    <location>
        <begin position="343"/>
        <end position="361"/>
    </location>
</feature>
<feature type="transmembrane region" description="Helical" evidence="6">
    <location>
        <begin position="6"/>
        <end position="27"/>
    </location>
</feature>
<evidence type="ECO:0000256" key="6">
    <source>
        <dbReference type="SAM" id="Phobius"/>
    </source>
</evidence>
<dbReference type="GO" id="GO:0004930">
    <property type="term" value="F:G protein-coupled receptor activity"/>
    <property type="evidence" value="ECO:0007669"/>
    <property type="project" value="UniProtKB-KW"/>
</dbReference>
<dbReference type="GO" id="GO:0016020">
    <property type="term" value="C:membrane"/>
    <property type="evidence" value="ECO:0007669"/>
    <property type="project" value="UniProtKB-SubCell"/>
</dbReference>
<evidence type="ECO:0000313" key="9">
    <source>
        <dbReference type="Proteomes" id="UP001175271"/>
    </source>
</evidence>
<keyword evidence="5" id="KW-0297">G-protein coupled receptor</keyword>
<feature type="transmembrane region" description="Helical" evidence="6">
    <location>
        <begin position="303"/>
        <end position="328"/>
    </location>
</feature>
<sequence length="393" mass="43754">MNELARTALIILGLAALGIFGNVNIIVATIRKKNLRCKAGILIGFLAVADLICLLFECSIAGRMLSGVSLSKKGCFEAVVGYYIVQFVSAAMLIGLAVDRFMAVVFPIWYLSHHVGYTLTFSVILGLTTSGSFSVVGGLIIVDDGALNPICFPGDVLPDSIQWISSWCLFLMNVAVVIIYVAAYVSLHIQKRRAQTQKNSPFRENLQSNEKAMRSITVFLALFLSTWLLAQFDMAVLPMLCPVSVQPCALEVLKATQPMEERKGASIQNFMRLTVSKECRVGNQKSSPLRANLQKSEKAMKSISVFLTVFLATWFIAQFEVTVISALFDADTNNFFVNALRSTKPFTVLISFSQCYYVYFWRSKDHRTAFLEQLGYDKWPKMKIRVGRTSTAF</sequence>
<dbReference type="PANTHER" id="PTHR23360:SF37">
    <property type="entry name" value="G-PROTEIN COUPLED RECEPTORS FAMILY 1 PROFILE DOMAIN-CONTAINING PROTEIN"/>
    <property type="match status" value="1"/>
</dbReference>
<gene>
    <name evidence="8" type="ORF">QR680_006363</name>
</gene>
<feature type="transmembrane region" description="Helical" evidence="6">
    <location>
        <begin position="39"/>
        <end position="62"/>
    </location>
</feature>
<feature type="domain" description="G-protein coupled receptors family 1 profile" evidence="7">
    <location>
        <begin position="21"/>
        <end position="228"/>
    </location>
</feature>
<dbReference type="EMBL" id="JAUCMV010000003">
    <property type="protein sequence ID" value="KAK0412705.1"/>
    <property type="molecule type" value="Genomic_DNA"/>
</dbReference>
<keyword evidence="2 5" id="KW-0812">Transmembrane</keyword>